<feature type="transmembrane region" description="Helical" evidence="1">
    <location>
        <begin position="207"/>
        <end position="227"/>
    </location>
</feature>
<dbReference type="RefSeq" id="WP_275119726.1">
    <property type="nucleotide sequence ID" value="NZ_JAOTPO010000013.1"/>
</dbReference>
<keyword evidence="2" id="KW-0732">Signal</keyword>
<keyword evidence="4" id="KW-1185">Reference proteome</keyword>
<protein>
    <submittedName>
        <fullName evidence="3">Uncharacterized protein</fullName>
    </submittedName>
</protein>
<feature type="signal peptide" evidence="2">
    <location>
        <begin position="1"/>
        <end position="23"/>
    </location>
</feature>
<comment type="caution">
    <text evidence="3">The sequence shown here is derived from an EMBL/GenBank/DDBJ whole genome shotgun (WGS) entry which is preliminary data.</text>
</comment>
<evidence type="ECO:0000313" key="3">
    <source>
        <dbReference type="EMBL" id="MDE5415119.1"/>
    </source>
</evidence>
<gene>
    <name evidence="3" type="ORF">N7Z68_17290</name>
</gene>
<sequence length="249" mass="29142">MKKIISIFLVTCCWFFISSPSLALDTTSDLFPEVKQKIMNESANVKKNSIKIIDYHTTIVEVEKEVKVEKYVNEQKQKSDAIKLLRKDILVESIEENLTLSGERFWQNLNDDWLEYQQQESELLTQLEEEFKDKISEKVMSEREMTSIVVSYTASSDTIFRTNYTKVLYYDHELNRFVTANSFVKNDLVQGFIEQHKDQLGEQSNKVILMFLLMALFAVFCIAVIVFQEIKMGNSKFRTNRSSSYQKDL</sequence>
<organism evidence="3 4">
    <name type="scientific">Alkalihalobacterium chitinilyticum</name>
    <dbReference type="NCBI Taxonomy" id="2980103"/>
    <lineage>
        <taxon>Bacteria</taxon>
        <taxon>Bacillati</taxon>
        <taxon>Bacillota</taxon>
        <taxon>Bacilli</taxon>
        <taxon>Bacillales</taxon>
        <taxon>Bacillaceae</taxon>
        <taxon>Alkalihalobacterium</taxon>
    </lineage>
</organism>
<keyword evidence="1" id="KW-0812">Transmembrane</keyword>
<proteinExistence type="predicted"/>
<dbReference type="Proteomes" id="UP001148125">
    <property type="component" value="Unassembled WGS sequence"/>
</dbReference>
<dbReference type="EMBL" id="JAOTPO010000013">
    <property type="protein sequence ID" value="MDE5415119.1"/>
    <property type="molecule type" value="Genomic_DNA"/>
</dbReference>
<feature type="chain" id="PRO_5047531075" evidence="2">
    <location>
        <begin position="24"/>
        <end position="249"/>
    </location>
</feature>
<evidence type="ECO:0000256" key="1">
    <source>
        <dbReference type="SAM" id="Phobius"/>
    </source>
</evidence>
<name>A0ABT5VI70_9BACI</name>
<reference evidence="3" key="1">
    <citation type="submission" date="2024-05" db="EMBL/GenBank/DDBJ databases">
        <title>Alkalihalobacillus sp. strain MEB203 novel alkaliphilic bacterium from Lonar Lake, India.</title>
        <authorList>
            <person name="Joshi A."/>
            <person name="Thite S."/>
            <person name="Mengade P."/>
        </authorList>
    </citation>
    <scope>NUCLEOTIDE SEQUENCE</scope>
    <source>
        <strain evidence="3">MEB 203</strain>
    </source>
</reference>
<evidence type="ECO:0000313" key="4">
    <source>
        <dbReference type="Proteomes" id="UP001148125"/>
    </source>
</evidence>
<evidence type="ECO:0000256" key="2">
    <source>
        <dbReference type="SAM" id="SignalP"/>
    </source>
</evidence>
<keyword evidence="1" id="KW-0472">Membrane</keyword>
<keyword evidence="1" id="KW-1133">Transmembrane helix</keyword>
<accession>A0ABT5VI70</accession>